<accession>A0A2I0TFA7</accession>
<organism evidence="5 6">
    <name type="scientific">Limosa lapponica baueri</name>
    <dbReference type="NCBI Taxonomy" id="1758121"/>
    <lineage>
        <taxon>Eukaryota</taxon>
        <taxon>Metazoa</taxon>
        <taxon>Chordata</taxon>
        <taxon>Craniata</taxon>
        <taxon>Vertebrata</taxon>
        <taxon>Euteleostomi</taxon>
        <taxon>Archelosauria</taxon>
        <taxon>Archosauria</taxon>
        <taxon>Dinosauria</taxon>
        <taxon>Saurischia</taxon>
        <taxon>Theropoda</taxon>
        <taxon>Coelurosauria</taxon>
        <taxon>Aves</taxon>
        <taxon>Neognathae</taxon>
        <taxon>Neoaves</taxon>
        <taxon>Charadriiformes</taxon>
        <taxon>Scolopacidae</taxon>
        <taxon>Limosa</taxon>
    </lineage>
</organism>
<dbReference type="Pfam" id="PF15427">
    <property type="entry name" value="S100PBPR"/>
    <property type="match status" value="2"/>
</dbReference>
<keyword evidence="3" id="KW-0539">Nucleus</keyword>
<dbReference type="GO" id="GO:0048306">
    <property type="term" value="F:calcium-dependent protein binding"/>
    <property type="evidence" value="ECO:0007669"/>
    <property type="project" value="InterPro"/>
</dbReference>
<feature type="compositionally biased region" description="Low complexity" evidence="4">
    <location>
        <begin position="178"/>
        <end position="190"/>
    </location>
</feature>
<dbReference type="EMBL" id="KZ511241">
    <property type="protein sequence ID" value="PKU32484.1"/>
    <property type="molecule type" value="Genomic_DNA"/>
</dbReference>
<dbReference type="OrthoDB" id="8945510at2759"/>
<keyword evidence="6" id="KW-1185">Reference proteome</keyword>
<evidence type="ECO:0000313" key="6">
    <source>
        <dbReference type="Proteomes" id="UP000233556"/>
    </source>
</evidence>
<dbReference type="GO" id="GO:0005634">
    <property type="term" value="C:nucleus"/>
    <property type="evidence" value="ECO:0007669"/>
    <property type="project" value="UniProtKB-SubCell"/>
</dbReference>
<protein>
    <recommendedName>
        <fullName evidence="2">S100P-binding protein</fullName>
    </recommendedName>
</protein>
<gene>
    <name evidence="5" type="ORF">llap_17210</name>
</gene>
<feature type="region of interest" description="Disordered" evidence="4">
    <location>
        <begin position="228"/>
        <end position="251"/>
    </location>
</feature>
<name>A0A2I0TFA7_LIMLA</name>
<proteinExistence type="predicted"/>
<evidence type="ECO:0000256" key="4">
    <source>
        <dbReference type="SAM" id="MobiDB-lite"/>
    </source>
</evidence>
<evidence type="ECO:0000256" key="2">
    <source>
        <dbReference type="ARBA" id="ARBA00020595"/>
    </source>
</evidence>
<evidence type="ECO:0000313" key="5">
    <source>
        <dbReference type="EMBL" id="PKU32484.1"/>
    </source>
</evidence>
<comment type="subcellular location">
    <subcellularLocation>
        <location evidence="1">Nucleus</location>
    </subcellularLocation>
</comment>
<dbReference type="InterPro" id="IPR026097">
    <property type="entry name" value="S100PBP"/>
</dbReference>
<feature type="region of interest" description="Disordered" evidence="4">
    <location>
        <begin position="281"/>
        <end position="421"/>
    </location>
</feature>
<dbReference type="AlphaFoldDB" id="A0A2I0TFA7"/>
<sequence length="454" mass="50086">MDDHSLHAFGLRLCHEFKPSVHNRVLRAKRLLDSSEQVQALHSAKKPCVLRSSNFLDDTGHDDLVASSSASKYDDVAISLDTTRCFDDSEPDDSLLELSDNEVGNSPFNYTEEEIQEILADDCVESEWYLMRKSTLSQNVNGESEKDESSSCTGASVISEDASVASEITETPNEPPSRECSSPGSEPCPSLSNESVSLDEHHLQSAQVTRMLFDLDIQELLSLSPIDADDVDQPLEDDSLEEAKREASEEIQSDCLEFDKTASSCVLEESLEELMSNGRQSLGVGCLGETPSASRDVSDSCGDRLERSMPSSDPVCGQSPAEERSAPGLPRCPTPSSGSRNRELSKATKRYFSRKLNFLEDEGEQESSAAEQPSNSIKLSDIAVGQIGQEETTSGKKPVPQEEEEERNYSRSNKKPAQKYSLTRWVSKNLAKHHHFQSIPDHFQRRPVTACSNV</sequence>
<evidence type="ECO:0000256" key="3">
    <source>
        <dbReference type="ARBA" id="ARBA00023242"/>
    </source>
</evidence>
<dbReference type="PANTHER" id="PTHR14455">
    <property type="entry name" value="ASKOPOS"/>
    <property type="match status" value="1"/>
</dbReference>
<feature type="region of interest" description="Disordered" evidence="4">
    <location>
        <begin position="138"/>
        <end position="199"/>
    </location>
</feature>
<feature type="compositionally biased region" description="Basic and acidic residues" evidence="4">
    <location>
        <begin position="296"/>
        <end position="307"/>
    </location>
</feature>
<evidence type="ECO:0000256" key="1">
    <source>
        <dbReference type="ARBA" id="ARBA00004123"/>
    </source>
</evidence>
<reference evidence="6" key="2">
    <citation type="submission" date="2017-12" db="EMBL/GenBank/DDBJ databases">
        <title>Genome sequence of the Bar-tailed Godwit (Limosa lapponica baueri).</title>
        <authorList>
            <person name="Lima N.C.B."/>
            <person name="Parody-Merino A.M."/>
            <person name="Battley P.F."/>
            <person name="Fidler A.E."/>
            <person name="Prosdocimi F."/>
        </authorList>
    </citation>
    <scope>NUCLEOTIDE SEQUENCE [LARGE SCALE GENOMIC DNA]</scope>
</reference>
<reference evidence="6" key="1">
    <citation type="submission" date="2017-11" db="EMBL/GenBank/DDBJ databases">
        <authorList>
            <person name="Lima N.C."/>
            <person name="Parody-Merino A.M."/>
            <person name="Battley P.F."/>
            <person name="Fidler A.E."/>
            <person name="Prosdocimi F."/>
        </authorList>
    </citation>
    <scope>NUCLEOTIDE SEQUENCE [LARGE SCALE GENOMIC DNA]</scope>
</reference>
<dbReference type="PANTHER" id="PTHR14455:SF0">
    <property type="entry name" value="S100P-BINDING PROTEIN"/>
    <property type="match status" value="1"/>
</dbReference>
<feature type="compositionally biased region" description="Acidic residues" evidence="4">
    <location>
        <begin position="228"/>
        <end position="240"/>
    </location>
</feature>
<feature type="compositionally biased region" description="Polar residues" evidence="4">
    <location>
        <begin position="366"/>
        <end position="378"/>
    </location>
</feature>
<dbReference type="Proteomes" id="UP000233556">
    <property type="component" value="Unassembled WGS sequence"/>
</dbReference>